<dbReference type="AlphaFoldDB" id="A0A9W6UYR2"/>
<keyword evidence="2" id="KW-0472">Membrane</keyword>
<dbReference type="InterPro" id="IPR052336">
    <property type="entry name" value="MlaD_Phospholipid_Transporter"/>
</dbReference>
<evidence type="ECO:0000256" key="1">
    <source>
        <dbReference type="SAM" id="MobiDB-lite"/>
    </source>
</evidence>
<dbReference type="PANTHER" id="PTHR33371:SF18">
    <property type="entry name" value="MCE-FAMILY PROTEIN MCE3C"/>
    <property type="match status" value="1"/>
</dbReference>
<keyword evidence="2" id="KW-0812">Transmembrane</keyword>
<dbReference type="GO" id="GO:0005576">
    <property type="term" value="C:extracellular region"/>
    <property type="evidence" value="ECO:0007669"/>
    <property type="project" value="TreeGrafter"/>
</dbReference>
<proteinExistence type="predicted"/>
<dbReference type="InterPro" id="IPR003399">
    <property type="entry name" value="Mce/MlaD"/>
</dbReference>
<dbReference type="PANTHER" id="PTHR33371">
    <property type="entry name" value="INTERMEMBRANE PHOSPHOLIPID TRANSPORT SYSTEM BINDING PROTEIN MLAD-RELATED"/>
    <property type="match status" value="1"/>
</dbReference>
<evidence type="ECO:0000259" key="3">
    <source>
        <dbReference type="Pfam" id="PF02470"/>
    </source>
</evidence>
<feature type="domain" description="Mce/MlaD" evidence="3">
    <location>
        <begin position="41"/>
        <end position="114"/>
    </location>
</feature>
<dbReference type="RefSeq" id="WP_067913362.1">
    <property type="nucleotide sequence ID" value="NZ_BSRZ01000011.1"/>
</dbReference>
<dbReference type="EMBL" id="BSRZ01000011">
    <property type="protein sequence ID" value="GLW65975.1"/>
    <property type="molecule type" value="Genomic_DNA"/>
</dbReference>
<dbReference type="InterPro" id="IPR005693">
    <property type="entry name" value="Mce"/>
</dbReference>
<gene>
    <name evidence="5" type="ORF">Arub01_42190</name>
</gene>
<evidence type="ECO:0000313" key="5">
    <source>
        <dbReference type="EMBL" id="GLW65975.1"/>
    </source>
</evidence>
<dbReference type="NCBIfam" id="TIGR00996">
    <property type="entry name" value="Mtu_fam_mce"/>
    <property type="match status" value="1"/>
</dbReference>
<dbReference type="Pfam" id="PF02470">
    <property type="entry name" value="MlaD"/>
    <property type="match status" value="1"/>
</dbReference>
<accession>A0A9W6UYR2</accession>
<keyword evidence="2" id="KW-1133">Transmembrane helix</keyword>
<dbReference type="Proteomes" id="UP001165124">
    <property type="component" value="Unassembled WGS sequence"/>
</dbReference>
<name>A0A9W6UYR2_9ACTN</name>
<feature type="domain" description="Mammalian cell entry C-terminal" evidence="4">
    <location>
        <begin position="122"/>
        <end position="301"/>
    </location>
</feature>
<organism evidence="5 6">
    <name type="scientific">Actinomadura rubrobrunea</name>
    <dbReference type="NCBI Taxonomy" id="115335"/>
    <lineage>
        <taxon>Bacteria</taxon>
        <taxon>Bacillati</taxon>
        <taxon>Actinomycetota</taxon>
        <taxon>Actinomycetes</taxon>
        <taxon>Streptosporangiales</taxon>
        <taxon>Thermomonosporaceae</taxon>
        <taxon>Actinomadura</taxon>
    </lineage>
</organism>
<dbReference type="Pfam" id="PF11887">
    <property type="entry name" value="Mce4_CUP1"/>
    <property type="match status" value="1"/>
</dbReference>
<reference evidence="5" key="1">
    <citation type="submission" date="2023-02" db="EMBL/GenBank/DDBJ databases">
        <title>Actinomadura rubrobrunea NBRC 14622.</title>
        <authorList>
            <person name="Ichikawa N."/>
            <person name="Sato H."/>
            <person name="Tonouchi N."/>
        </authorList>
    </citation>
    <scope>NUCLEOTIDE SEQUENCE</scope>
    <source>
        <strain evidence="5">NBRC 14622</strain>
    </source>
</reference>
<feature type="compositionally biased region" description="Gly residues" evidence="1">
    <location>
        <begin position="323"/>
        <end position="335"/>
    </location>
</feature>
<keyword evidence="6" id="KW-1185">Reference proteome</keyword>
<sequence length="362" mass="39833">MRIPFRERNPVPIALTAFAAIAGALLVALNLENLPLVNGQRTYTADFAEAAGLKADEEVRIAGVKVGKVTGLELAGDHVKVTFRVDDEVRLGWKTQAAIKIKTVLGAHYLELKPDGGGRLKHIPRERTSTPFEVVPAIGELSRRVEQIDTAQLAKSFDVLSDTFQNSPDEIRAALQGLRRLSHTVASRDDELHELADRAKDVSRLLADRNQDFVRLLRDGDQILREVQARRAVIHQLLVNTVALTQQVNALIKENEAQLKPMLENLERVNRILLRNQENLDRMIKLFAPFTRQFADVTGSGRWFDAYLQNILPIPASIQAPSSGGGTQDGAGARSGTGQRQNGGRTGQSGDRQGNSVLPFLP</sequence>
<protein>
    <submittedName>
        <fullName evidence="5">ABC transporter substrate-binding protein</fullName>
    </submittedName>
</protein>
<comment type="caution">
    <text evidence="5">The sequence shown here is derived from an EMBL/GenBank/DDBJ whole genome shotgun (WGS) entry which is preliminary data.</text>
</comment>
<feature type="region of interest" description="Disordered" evidence="1">
    <location>
        <begin position="319"/>
        <end position="362"/>
    </location>
</feature>
<dbReference type="PRINTS" id="PR01782">
    <property type="entry name" value="MCEVIRFACTOR"/>
</dbReference>
<feature type="transmembrane region" description="Helical" evidence="2">
    <location>
        <begin position="12"/>
        <end position="31"/>
    </location>
</feature>
<evidence type="ECO:0000313" key="6">
    <source>
        <dbReference type="Proteomes" id="UP001165124"/>
    </source>
</evidence>
<dbReference type="InterPro" id="IPR024516">
    <property type="entry name" value="Mce_C"/>
</dbReference>
<evidence type="ECO:0000259" key="4">
    <source>
        <dbReference type="Pfam" id="PF11887"/>
    </source>
</evidence>
<evidence type="ECO:0000256" key="2">
    <source>
        <dbReference type="SAM" id="Phobius"/>
    </source>
</evidence>